<dbReference type="OrthoDB" id="5332316at2759"/>
<feature type="compositionally biased region" description="Polar residues" evidence="1">
    <location>
        <begin position="433"/>
        <end position="444"/>
    </location>
</feature>
<feature type="region of interest" description="Disordered" evidence="1">
    <location>
        <begin position="524"/>
        <end position="545"/>
    </location>
</feature>
<feature type="compositionally biased region" description="Basic and acidic residues" evidence="1">
    <location>
        <begin position="472"/>
        <end position="485"/>
    </location>
</feature>
<feature type="compositionally biased region" description="Polar residues" evidence="1">
    <location>
        <begin position="132"/>
        <end position="143"/>
    </location>
</feature>
<feature type="region of interest" description="Disordered" evidence="1">
    <location>
        <begin position="650"/>
        <end position="753"/>
    </location>
</feature>
<feature type="compositionally biased region" description="Polar residues" evidence="1">
    <location>
        <begin position="663"/>
        <end position="685"/>
    </location>
</feature>
<protein>
    <submittedName>
        <fullName evidence="2">Uncharacterized protein</fullName>
    </submittedName>
</protein>
<feature type="region of interest" description="Disordered" evidence="1">
    <location>
        <begin position="426"/>
        <end position="486"/>
    </location>
</feature>
<sequence>MQSARLSVSPQLLVTPRSSRITLQAFLRLPVELRPLALRSFNTISYHQQQPPASTGHNSLSYGSNGSNGPPVGQVVLYGGLHKQDSEGEVVQDEEVRNGKQKSLRVGGVARRYTETRPLRMRNATPPKKDSPTQSTIRRTTAVGTRKGKQPKTTFEVETTGSVPASTPATHSDNTEQSLRGSGEKHVWEEPPSTRELNIRHHVARGKQSSPKDLARITFLKSRVTTLRTSERKTRSPDLAGSSALPTSRNPTEVVGQITEQDRAEVFNSLGDKGLESPAHEAVGGRVMEKMIGEISDQDDPPVSFSWSPSLEPQSRDRDTQQNNNDMETTSESAHSFELMHADLHAMVEDNESSLPIELVPLYSMVDDHIPVTNPDQDEPQYPSGADESRVRHRISHPTDPSTEKPLRISYLDHTNWPELRIVRSGNPPPLVNSETSQVGSSDSYVGMDGKPSLADTLTVGKQSSKRLGSRSPKEPEIATKKVTQDENISQILSRIKESSRTQGDASEPDIANIYGTLSTSTAAPLPSEVQSSSPGELHPGVSSTTSLRAEEIELLTNTQALQRELRMCDNSFISYDTQIDHLAERRRQCERAAQLLTEKDPDAVHGADYKLLRWDINHCAREIPRLRALRILSQDRRQRVNLILMKTGARQSDSNAEKDASISVTQRATETVESVIPNDSSRPELTTAAGLDQAAPDTLTSPLDIDEAASDSPMQQIQKTTTPRSTSGQAASYTHSNPVNADETAPDSSAQEIKKSAIISRNPLSSRAAGISSSSLAAPDTESLSLIRYGARPMDAEESPKTTYVTRTLRLPPAVSFDSSKTKSTEVKSSKSTTEFLSTTGVISKPTGLPLIRSYNSPQPKSVKIKKSLPAVKPPPKAIKSDNSGTLQEIIAQISGLKSLISDIATPKKKRGPEPSIFEAKKRVAKKQDKVLKALLDKASTNATKISTENGATKDEKGSTGGLTALTETQTDGPKVRFPLTEKPARPPLVRFVVDPTKTATSEASNERTARGSDQLGTPLSMSHNQITGDRAEMHPQQSENDSGETENKGDLPSQQLENGFTQTKINGILFKTDFAHTENKGELRPQQSESDLAQTENMGLQHDPPRVELSPTALLQELFPEEAKRWHPRREDPQDTDITVPRLPLPVDGELISLRNNDRVQLEDVNHRVLQKKDYLTVLELNSGNTTLTADDFRRLTPKGQHLREWTVRGDFKTVFPRRNPWTLERTHPGHYYIVFDSGIAAHAYLEHLFRVQTLARQYTPSSLSSPIPPPPGYLINGQDVHALIRDFTIIAPFQSLTVNTYTVGPGFNPFRANLFQRGGYAEIVGEGYAGVPQVLLTMFNGPQPTYYELTDAIGKSGRDRNQAWQLIERPERIRMLEMNRYGRDKEAGGLDADDDYSERIAKLRKPEYGQRWIVSFRDGEDAKSFVRAWHGRPLPWASKARERDKQDIRRFGERITMVEAELLCVSCNVVLMLTIQVSFVMNISHVSINGAKVGDSSSSYPRVSAMHPVSREVGTGRLCVPLHKGFRLVGMREGY</sequence>
<feature type="region of interest" description="Disordered" evidence="1">
    <location>
        <begin position="372"/>
        <end position="406"/>
    </location>
</feature>
<evidence type="ECO:0000313" key="2">
    <source>
        <dbReference type="EMBL" id="KAF2432783.1"/>
    </source>
</evidence>
<feature type="region of interest" description="Disordered" evidence="1">
    <location>
        <begin position="226"/>
        <end position="253"/>
    </location>
</feature>
<feature type="compositionally biased region" description="Low complexity" evidence="1">
    <location>
        <begin position="56"/>
        <end position="69"/>
    </location>
</feature>
<keyword evidence="3" id="KW-1185">Reference proteome</keyword>
<accession>A0A9P4NWV7</accession>
<evidence type="ECO:0000313" key="3">
    <source>
        <dbReference type="Proteomes" id="UP000800235"/>
    </source>
</evidence>
<feature type="region of interest" description="Disordered" evidence="1">
    <location>
        <begin position="947"/>
        <end position="1057"/>
    </location>
</feature>
<feature type="compositionally biased region" description="Basic and acidic residues" evidence="1">
    <location>
        <begin position="182"/>
        <end position="196"/>
    </location>
</feature>
<feature type="compositionally biased region" description="Polar residues" evidence="1">
    <location>
        <begin position="713"/>
        <end position="740"/>
    </location>
</feature>
<feature type="region of interest" description="Disordered" evidence="1">
    <location>
        <begin position="113"/>
        <end position="196"/>
    </location>
</feature>
<feature type="compositionally biased region" description="Polar residues" evidence="1">
    <location>
        <begin position="524"/>
        <end position="535"/>
    </location>
</feature>
<evidence type="ECO:0000256" key="1">
    <source>
        <dbReference type="SAM" id="MobiDB-lite"/>
    </source>
</evidence>
<organism evidence="2 3">
    <name type="scientific">Tothia fuscella</name>
    <dbReference type="NCBI Taxonomy" id="1048955"/>
    <lineage>
        <taxon>Eukaryota</taxon>
        <taxon>Fungi</taxon>
        <taxon>Dikarya</taxon>
        <taxon>Ascomycota</taxon>
        <taxon>Pezizomycotina</taxon>
        <taxon>Dothideomycetes</taxon>
        <taxon>Pleosporomycetidae</taxon>
        <taxon>Venturiales</taxon>
        <taxon>Cylindrosympodiaceae</taxon>
        <taxon>Tothia</taxon>
    </lineage>
</organism>
<feature type="compositionally biased region" description="Polar residues" evidence="1">
    <location>
        <begin position="1016"/>
        <end position="1029"/>
    </location>
</feature>
<comment type="caution">
    <text evidence="2">The sequence shown here is derived from an EMBL/GenBank/DDBJ whole genome shotgun (WGS) entry which is preliminary data.</text>
</comment>
<reference evidence="2" key="1">
    <citation type="journal article" date="2020" name="Stud. Mycol.">
        <title>101 Dothideomycetes genomes: a test case for predicting lifestyles and emergence of pathogens.</title>
        <authorList>
            <person name="Haridas S."/>
            <person name="Albert R."/>
            <person name="Binder M."/>
            <person name="Bloem J."/>
            <person name="Labutti K."/>
            <person name="Salamov A."/>
            <person name="Andreopoulos B."/>
            <person name="Baker S."/>
            <person name="Barry K."/>
            <person name="Bills G."/>
            <person name="Bluhm B."/>
            <person name="Cannon C."/>
            <person name="Castanera R."/>
            <person name="Culley D."/>
            <person name="Daum C."/>
            <person name="Ezra D."/>
            <person name="Gonzalez J."/>
            <person name="Henrissat B."/>
            <person name="Kuo A."/>
            <person name="Liang C."/>
            <person name="Lipzen A."/>
            <person name="Lutzoni F."/>
            <person name="Magnuson J."/>
            <person name="Mondo S."/>
            <person name="Nolan M."/>
            <person name="Ohm R."/>
            <person name="Pangilinan J."/>
            <person name="Park H.-J."/>
            <person name="Ramirez L."/>
            <person name="Alfaro M."/>
            <person name="Sun H."/>
            <person name="Tritt A."/>
            <person name="Yoshinaga Y."/>
            <person name="Zwiers L.-H."/>
            <person name="Turgeon B."/>
            <person name="Goodwin S."/>
            <person name="Spatafora J."/>
            <person name="Crous P."/>
            <person name="Grigoriev I."/>
        </authorList>
    </citation>
    <scope>NUCLEOTIDE SEQUENCE</scope>
    <source>
        <strain evidence="2">CBS 130266</strain>
    </source>
</reference>
<feature type="compositionally biased region" description="Polar residues" evidence="1">
    <location>
        <begin position="1087"/>
        <end position="1100"/>
    </location>
</feature>
<proteinExistence type="predicted"/>
<gene>
    <name evidence="2" type="ORF">EJ08DRAFT_658778</name>
</gene>
<dbReference type="EMBL" id="MU007024">
    <property type="protein sequence ID" value="KAF2432783.1"/>
    <property type="molecule type" value="Genomic_DNA"/>
</dbReference>
<feature type="region of interest" description="Disordered" evidence="1">
    <location>
        <begin position="296"/>
        <end position="334"/>
    </location>
</feature>
<feature type="region of interest" description="Disordered" evidence="1">
    <location>
        <begin position="48"/>
        <end position="70"/>
    </location>
</feature>
<feature type="compositionally biased region" description="Polar residues" evidence="1">
    <location>
        <begin position="321"/>
        <end position="334"/>
    </location>
</feature>
<dbReference type="Proteomes" id="UP000800235">
    <property type="component" value="Unassembled WGS sequence"/>
</dbReference>
<feature type="compositionally biased region" description="Polar residues" evidence="1">
    <location>
        <begin position="151"/>
        <end position="180"/>
    </location>
</feature>
<feature type="region of interest" description="Disordered" evidence="1">
    <location>
        <begin position="1081"/>
        <end position="1108"/>
    </location>
</feature>
<name>A0A9P4NWV7_9PEZI</name>